<protein>
    <recommendedName>
        <fullName evidence="10">Cytochrome b561 and DOMON domain-containing protein</fullName>
    </recommendedName>
</protein>
<dbReference type="PANTHER" id="PTHR23130:SF195">
    <property type="entry name" value="CYTOCHROME B561 AND DOMON DOMAIN-CONTAINING PROTEIN"/>
    <property type="match status" value="1"/>
</dbReference>
<keyword evidence="2 10" id="KW-0813">Transport</keyword>
<feature type="chain" id="PRO_5044000698" description="Cytochrome b561 and DOMON domain-containing protein" evidence="13">
    <location>
        <begin position="23"/>
        <end position="394"/>
    </location>
</feature>
<name>A0AAV6XXT7_9LAMI</name>
<accession>A0AAV6XXT7</accession>
<dbReference type="FunFam" id="1.20.120.1770:FF:000007">
    <property type="entry name" value="Cytochrome b561 and DOMON domain-containing protein"/>
    <property type="match status" value="1"/>
</dbReference>
<dbReference type="PROSITE" id="PS50939">
    <property type="entry name" value="CYTOCHROME_B561"/>
    <property type="match status" value="1"/>
</dbReference>
<dbReference type="CDD" id="cd08760">
    <property type="entry name" value="Cyt_b561_FRRS1_like"/>
    <property type="match status" value="1"/>
</dbReference>
<evidence type="ECO:0000256" key="4">
    <source>
        <dbReference type="ARBA" id="ARBA00022723"/>
    </source>
</evidence>
<evidence type="ECO:0000256" key="8">
    <source>
        <dbReference type="ARBA" id="ARBA00023136"/>
    </source>
</evidence>
<feature type="transmembrane region" description="Helical" evidence="12">
    <location>
        <begin position="238"/>
        <end position="259"/>
    </location>
</feature>
<feature type="transmembrane region" description="Helical" evidence="12">
    <location>
        <begin position="208"/>
        <end position="226"/>
    </location>
</feature>
<proteinExistence type="predicted"/>
<evidence type="ECO:0000313" key="16">
    <source>
        <dbReference type="EMBL" id="KAG8387243.1"/>
    </source>
</evidence>
<feature type="domain" description="Cytochrome b561" evidence="15">
    <location>
        <begin position="174"/>
        <end position="367"/>
    </location>
</feature>
<dbReference type="Pfam" id="PF04526">
    <property type="entry name" value="DUF568"/>
    <property type="match status" value="1"/>
</dbReference>
<comment type="function">
    <text evidence="9">May act as a catecholamine-responsive trans-membrane electron transporter.</text>
</comment>
<dbReference type="EMBL" id="WHWC01000002">
    <property type="protein sequence ID" value="KAG8387243.1"/>
    <property type="molecule type" value="Genomic_DNA"/>
</dbReference>
<dbReference type="PROSITE" id="PS50836">
    <property type="entry name" value="DOMON"/>
    <property type="match status" value="1"/>
</dbReference>
<keyword evidence="17" id="KW-1185">Reference proteome</keyword>
<evidence type="ECO:0000256" key="11">
    <source>
        <dbReference type="PIRSR" id="PIRSR037471-1"/>
    </source>
</evidence>
<evidence type="ECO:0000256" key="1">
    <source>
        <dbReference type="ARBA" id="ARBA00004141"/>
    </source>
</evidence>
<dbReference type="CDD" id="cd09629">
    <property type="entry name" value="DOMON_CIL1_like"/>
    <property type="match status" value="1"/>
</dbReference>
<feature type="signal peptide" evidence="13">
    <location>
        <begin position="1"/>
        <end position="22"/>
    </location>
</feature>
<evidence type="ECO:0000256" key="5">
    <source>
        <dbReference type="ARBA" id="ARBA00022729"/>
    </source>
</evidence>
<evidence type="ECO:0000259" key="14">
    <source>
        <dbReference type="PROSITE" id="PS50836"/>
    </source>
</evidence>
<dbReference type="InterPro" id="IPR017214">
    <property type="entry name" value="UCP037471"/>
</dbReference>
<dbReference type="Pfam" id="PF03188">
    <property type="entry name" value="Cytochrom_B561"/>
    <property type="match status" value="1"/>
</dbReference>
<evidence type="ECO:0000256" key="7">
    <source>
        <dbReference type="ARBA" id="ARBA00022989"/>
    </source>
</evidence>
<comment type="cofactor">
    <cofactor evidence="10">
        <name>heme b</name>
        <dbReference type="ChEBI" id="CHEBI:60344"/>
    </cofactor>
    <text evidence="10">Binds 2 heme b groups non-covalently.</text>
</comment>
<comment type="subcellular location">
    <subcellularLocation>
        <location evidence="1">Membrane</location>
        <topology evidence="1">Multi-pass membrane protein</topology>
    </subcellularLocation>
</comment>
<evidence type="ECO:0000313" key="17">
    <source>
        <dbReference type="Proteomes" id="UP000826271"/>
    </source>
</evidence>
<feature type="transmembrane region" description="Helical" evidence="12">
    <location>
        <begin position="279"/>
        <end position="296"/>
    </location>
</feature>
<feature type="binding site" description="axial binding residue" evidence="11">
    <location>
        <position position="276"/>
    </location>
    <ligand>
        <name>heme b</name>
        <dbReference type="ChEBI" id="CHEBI:60344"/>
        <label>1</label>
    </ligand>
    <ligandPart>
        <name>Fe</name>
        <dbReference type="ChEBI" id="CHEBI:18248"/>
    </ligandPart>
</feature>
<gene>
    <name evidence="16" type="ORF">BUALT_Bualt02G0001200</name>
</gene>
<dbReference type="GO" id="GO:0016020">
    <property type="term" value="C:membrane"/>
    <property type="evidence" value="ECO:0007669"/>
    <property type="project" value="UniProtKB-SubCell"/>
</dbReference>
<feature type="binding site" description="axial binding residue" evidence="11">
    <location>
        <position position="207"/>
    </location>
    <ligand>
        <name>heme b</name>
        <dbReference type="ChEBI" id="CHEBI:60344"/>
        <label>1</label>
    </ligand>
    <ligandPart>
        <name>Fe</name>
        <dbReference type="ChEBI" id="CHEBI:18248"/>
    </ligandPart>
</feature>
<feature type="transmembrane region" description="Helical" evidence="12">
    <location>
        <begin position="308"/>
        <end position="331"/>
    </location>
</feature>
<dbReference type="AlphaFoldDB" id="A0AAV6XXT7"/>
<evidence type="ECO:0000256" key="10">
    <source>
        <dbReference type="PIRNR" id="PIRNR037471"/>
    </source>
</evidence>
<evidence type="ECO:0000256" key="9">
    <source>
        <dbReference type="ARBA" id="ARBA00053871"/>
    </source>
</evidence>
<dbReference type="InterPro" id="IPR005018">
    <property type="entry name" value="DOMON_domain"/>
</dbReference>
<feature type="binding site" description="axial binding residue" evidence="11">
    <location>
        <position position="312"/>
    </location>
    <ligand>
        <name>heme b</name>
        <dbReference type="ChEBI" id="CHEBI:60344"/>
        <label>1</label>
    </ligand>
    <ligandPart>
        <name>Fe</name>
        <dbReference type="ChEBI" id="CHEBI:18248"/>
    </ligandPart>
</feature>
<keyword evidence="3 12" id="KW-0812">Transmembrane</keyword>
<dbReference type="Gene3D" id="1.20.120.1770">
    <property type="match status" value="1"/>
</dbReference>
<keyword evidence="6 10" id="KW-0249">Electron transport</keyword>
<dbReference type="SMART" id="SM00665">
    <property type="entry name" value="B561"/>
    <property type="match status" value="1"/>
</dbReference>
<dbReference type="PANTHER" id="PTHR23130">
    <property type="entry name" value="CYTOCHROME B561 AND DOMON DOMAIN-CONTAINING PROTEIN"/>
    <property type="match status" value="1"/>
</dbReference>
<keyword evidence="5 13" id="KW-0732">Signal</keyword>
<organism evidence="16 17">
    <name type="scientific">Buddleja alternifolia</name>
    <dbReference type="NCBI Taxonomy" id="168488"/>
    <lineage>
        <taxon>Eukaryota</taxon>
        <taxon>Viridiplantae</taxon>
        <taxon>Streptophyta</taxon>
        <taxon>Embryophyta</taxon>
        <taxon>Tracheophyta</taxon>
        <taxon>Spermatophyta</taxon>
        <taxon>Magnoliopsida</taxon>
        <taxon>eudicotyledons</taxon>
        <taxon>Gunneridae</taxon>
        <taxon>Pentapetalae</taxon>
        <taxon>asterids</taxon>
        <taxon>lamiids</taxon>
        <taxon>Lamiales</taxon>
        <taxon>Scrophulariaceae</taxon>
        <taxon>Buddlejeae</taxon>
        <taxon>Buddleja</taxon>
    </lineage>
</organism>
<feature type="domain" description="DOMON" evidence="14">
    <location>
        <begin position="45"/>
        <end position="159"/>
    </location>
</feature>
<keyword evidence="7 12" id="KW-1133">Transmembrane helix</keyword>
<sequence length="394" mass="43156">MAVSFLTLATLLLLSLISPSLSATCTSQTFTNNELYTFCNDLPSLNAYLHWSYDPTRSTLSIAFIAAPPRPNGWVSWAINPTSTGMLGSQALIAFRTPNGGMTVKTYNVTSYGPLTESKVWYDVKESSAEFSGGAVRLFATVVLPENGTTTVNHVWQAGPSVTNGVPDKHDFQPGNLNAKGSLDLLRGQSIVVANGGGDRSKKRNIHGILNVVSWGIMFPTGIIIARYLRTFPSADPAWFYLHVFCQVSAYAIGVAGWGTGLKLGSQSKGVTYSGHRNIGISLFALATVQIFALLLRPNKDHKYRFYWNIYHHGLGYTIIVLGIINVFRGFNILNPEPKWREAYIIVISSLGGIALLLEAITWIIVLRRKKSSTSTKPYDGFNNGHGRQEHLAP</sequence>
<dbReference type="Proteomes" id="UP000826271">
    <property type="component" value="Unassembled WGS sequence"/>
</dbReference>
<feature type="binding site" description="axial binding residue" evidence="11">
    <location>
        <position position="243"/>
    </location>
    <ligand>
        <name>heme b</name>
        <dbReference type="ChEBI" id="CHEBI:60344"/>
        <label>1</label>
    </ligand>
    <ligandPart>
        <name>Fe</name>
        <dbReference type="ChEBI" id="CHEBI:18248"/>
    </ligandPart>
</feature>
<keyword evidence="11" id="KW-0408">Iron</keyword>
<evidence type="ECO:0000256" key="12">
    <source>
        <dbReference type="SAM" id="Phobius"/>
    </source>
</evidence>
<evidence type="ECO:0000256" key="13">
    <source>
        <dbReference type="SAM" id="SignalP"/>
    </source>
</evidence>
<feature type="transmembrane region" description="Helical" evidence="12">
    <location>
        <begin position="343"/>
        <end position="367"/>
    </location>
</feature>
<dbReference type="PIRSF" id="PIRSF037471">
    <property type="entry name" value="UCP037471"/>
    <property type="match status" value="1"/>
</dbReference>
<evidence type="ECO:0000256" key="3">
    <source>
        <dbReference type="ARBA" id="ARBA00022692"/>
    </source>
</evidence>
<evidence type="ECO:0000256" key="2">
    <source>
        <dbReference type="ARBA" id="ARBA00022448"/>
    </source>
</evidence>
<evidence type="ECO:0000259" key="15">
    <source>
        <dbReference type="PROSITE" id="PS50939"/>
    </source>
</evidence>
<dbReference type="InterPro" id="IPR006593">
    <property type="entry name" value="Cyt_b561/ferric_Rdtase_TM"/>
</dbReference>
<dbReference type="InterPro" id="IPR045265">
    <property type="entry name" value="AIR12_DOMON"/>
</dbReference>
<comment type="caution">
    <text evidence="16">The sequence shown here is derived from an EMBL/GenBank/DDBJ whole genome shotgun (WGS) entry which is preliminary data.</text>
</comment>
<keyword evidence="8 10" id="KW-0472">Membrane</keyword>
<reference evidence="16" key="1">
    <citation type="submission" date="2019-10" db="EMBL/GenBank/DDBJ databases">
        <authorList>
            <person name="Zhang R."/>
            <person name="Pan Y."/>
            <person name="Wang J."/>
            <person name="Ma R."/>
            <person name="Yu S."/>
        </authorList>
    </citation>
    <scope>NUCLEOTIDE SEQUENCE</scope>
    <source>
        <strain evidence="16">LA-IB0</strain>
        <tissue evidence="16">Leaf</tissue>
    </source>
</reference>
<keyword evidence="4 11" id="KW-0479">Metal-binding</keyword>
<dbReference type="GO" id="GO:0046872">
    <property type="term" value="F:metal ion binding"/>
    <property type="evidence" value="ECO:0007669"/>
    <property type="project" value="UniProtKB-KW"/>
</dbReference>
<evidence type="ECO:0000256" key="6">
    <source>
        <dbReference type="ARBA" id="ARBA00022982"/>
    </source>
</evidence>